<dbReference type="Proteomes" id="UP000636956">
    <property type="component" value="Unassembled WGS sequence"/>
</dbReference>
<evidence type="ECO:0000256" key="2">
    <source>
        <dbReference type="SAM" id="MobiDB-lite"/>
    </source>
</evidence>
<accession>A0A917UUG4</accession>
<evidence type="ECO:0000256" key="1">
    <source>
        <dbReference type="SAM" id="Coils"/>
    </source>
</evidence>
<feature type="coiled-coil region" evidence="1">
    <location>
        <begin position="80"/>
        <end position="107"/>
    </location>
</feature>
<feature type="domain" description="DUF222" evidence="3">
    <location>
        <begin position="114"/>
        <end position="432"/>
    </location>
</feature>
<comment type="caution">
    <text evidence="4">The sequence shown here is derived from an EMBL/GenBank/DDBJ whole genome shotgun (WGS) entry which is preliminary data.</text>
</comment>
<evidence type="ECO:0000313" key="5">
    <source>
        <dbReference type="Proteomes" id="UP000636956"/>
    </source>
</evidence>
<organism evidence="4 5">
    <name type="scientific">Agromyces bauzanensis</name>
    <dbReference type="NCBI Taxonomy" id="1308924"/>
    <lineage>
        <taxon>Bacteria</taxon>
        <taxon>Bacillati</taxon>
        <taxon>Actinomycetota</taxon>
        <taxon>Actinomycetes</taxon>
        <taxon>Micrococcales</taxon>
        <taxon>Microbacteriaceae</taxon>
        <taxon>Agromyces</taxon>
    </lineage>
</organism>
<dbReference type="RefSeq" id="WP_188743794.1">
    <property type="nucleotide sequence ID" value="NZ_BAABFW010000017.1"/>
</dbReference>
<gene>
    <name evidence="4" type="ORF">GCM10011372_25370</name>
</gene>
<dbReference type="Pfam" id="PF02720">
    <property type="entry name" value="DUF222"/>
    <property type="match status" value="1"/>
</dbReference>
<sequence>MTTQAMPETEPPCALLAALSGDGPLGQVGEGLRALVAVWFGGADAAASAEFRSDAAAEPPAGNVGGTDTTTADTMTDDQLVAAVRSIARLERSIESLKLQCTSAIARRSTGDSRHEGLAGRHGYPTPERFIAATTGASTADAHKLVAVAAATTMPESFGTTPRGPRYAHVAAAIAAGSLSVQVAHLITGFLDSVRFTTDPEGLERTEQVLLDRAEAVSVDGLHRYFKLLRAQLDRNGVQAREEELHAQRSLRIWEDHRGLIHLRGCFDPASAAPIKLAVETLVSADLHAARDAKSRFAARAAEAALRSDVAVRPAAAGAVDRALVDHRTIEQMAADALADIARLAAAASDAPPALASASVVVRIDHDDLMNAIGFATIDDFGQPISAATARAIAAASGVIPMVCASDGEVLDLGRRRRLFTKAQRIALAERDGGCAHPDCARPVAHTQAHHIRWWDAHDGPSDLANGVLLCAFHHWAIHHDGWQILNRDGRLWFVPPAHLDPEQRPRPGRRATRLELRAA</sequence>
<name>A0A917UUG4_9MICO</name>
<keyword evidence="4" id="KW-0540">Nuclease</keyword>
<keyword evidence="5" id="KW-1185">Reference proteome</keyword>
<dbReference type="AlphaFoldDB" id="A0A917UUG4"/>
<dbReference type="GO" id="GO:0004519">
    <property type="term" value="F:endonuclease activity"/>
    <property type="evidence" value="ECO:0007669"/>
    <property type="project" value="UniProtKB-KW"/>
</dbReference>
<feature type="region of interest" description="Disordered" evidence="2">
    <location>
        <begin position="51"/>
        <end position="73"/>
    </location>
</feature>
<evidence type="ECO:0000259" key="3">
    <source>
        <dbReference type="Pfam" id="PF02720"/>
    </source>
</evidence>
<reference evidence="4" key="1">
    <citation type="journal article" date="2014" name="Int. J. Syst. Evol. Microbiol.">
        <title>Complete genome sequence of Corynebacterium casei LMG S-19264T (=DSM 44701T), isolated from a smear-ripened cheese.</title>
        <authorList>
            <consortium name="US DOE Joint Genome Institute (JGI-PGF)"/>
            <person name="Walter F."/>
            <person name="Albersmeier A."/>
            <person name="Kalinowski J."/>
            <person name="Ruckert C."/>
        </authorList>
    </citation>
    <scope>NUCLEOTIDE SEQUENCE</scope>
    <source>
        <strain evidence="4">CGMCC 1.8984</strain>
    </source>
</reference>
<protein>
    <submittedName>
        <fullName evidence="4">HNH endonuclease</fullName>
    </submittedName>
</protein>
<evidence type="ECO:0000313" key="4">
    <source>
        <dbReference type="EMBL" id="GGJ85953.1"/>
    </source>
</evidence>
<proteinExistence type="predicted"/>
<keyword evidence="1" id="KW-0175">Coiled coil</keyword>
<keyword evidence="4" id="KW-0378">Hydrolase</keyword>
<dbReference type="EMBL" id="BMMD01000014">
    <property type="protein sequence ID" value="GGJ85953.1"/>
    <property type="molecule type" value="Genomic_DNA"/>
</dbReference>
<dbReference type="InterPro" id="IPR003870">
    <property type="entry name" value="DUF222"/>
</dbReference>
<keyword evidence="4" id="KW-0255">Endonuclease</keyword>
<reference evidence="4" key="2">
    <citation type="submission" date="2020-09" db="EMBL/GenBank/DDBJ databases">
        <authorList>
            <person name="Sun Q."/>
            <person name="Zhou Y."/>
        </authorList>
    </citation>
    <scope>NUCLEOTIDE SEQUENCE</scope>
    <source>
        <strain evidence="4">CGMCC 1.8984</strain>
    </source>
</reference>